<organism evidence="3">
    <name type="scientific">Laccaria bicolor (strain S238N-H82 / ATCC MYA-4686)</name>
    <name type="common">Bicoloured deceiver</name>
    <name type="synonym">Laccaria laccata var. bicolor</name>
    <dbReference type="NCBI Taxonomy" id="486041"/>
    <lineage>
        <taxon>Eukaryota</taxon>
        <taxon>Fungi</taxon>
        <taxon>Dikarya</taxon>
        <taxon>Basidiomycota</taxon>
        <taxon>Agaricomycotina</taxon>
        <taxon>Agaricomycetes</taxon>
        <taxon>Agaricomycetidae</taxon>
        <taxon>Agaricales</taxon>
        <taxon>Agaricineae</taxon>
        <taxon>Hydnangiaceae</taxon>
        <taxon>Laccaria</taxon>
    </lineage>
</organism>
<name>B0DIM8_LACBS</name>
<reference evidence="2 3" key="1">
    <citation type="journal article" date="2008" name="Nature">
        <title>The genome of Laccaria bicolor provides insights into mycorrhizal symbiosis.</title>
        <authorList>
            <person name="Martin F."/>
            <person name="Aerts A."/>
            <person name="Ahren D."/>
            <person name="Brun A."/>
            <person name="Danchin E.G.J."/>
            <person name="Duchaussoy F."/>
            <person name="Gibon J."/>
            <person name="Kohler A."/>
            <person name="Lindquist E."/>
            <person name="Pereda V."/>
            <person name="Salamov A."/>
            <person name="Shapiro H.J."/>
            <person name="Wuyts J."/>
            <person name="Blaudez D."/>
            <person name="Buee M."/>
            <person name="Brokstein P."/>
            <person name="Canbaeck B."/>
            <person name="Cohen D."/>
            <person name="Courty P.E."/>
            <person name="Coutinho P.M."/>
            <person name="Delaruelle C."/>
            <person name="Detter J.C."/>
            <person name="Deveau A."/>
            <person name="DiFazio S."/>
            <person name="Duplessis S."/>
            <person name="Fraissinet-Tachet L."/>
            <person name="Lucic E."/>
            <person name="Frey-Klett P."/>
            <person name="Fourrey C."/>
            <person name="Feussner I."/>
            <person name="Gay G."/>
            <person name="Grimwood J."/>
            <person name="Hoegger P.J."/>
            <person name="Jain P."/>
            <person name="Kilaru S."/>
            <person name="Labbe J."/>
            <person name="Lin Y.C."/>
            <person name="Legue V."/>
            <person name="Le Tacon F."/>
            <person name="Marmeisse R."/>
            <person name="Melayah D."/>
            <person name="Montanini B."/>
            <person name="Muratet M."/>
            <person name="Nehls U."/>
            <person name="Niculita-Hirzel H."/>
            <person name="Oudot-Le Secq M.P."/>
            <person name="Peter M."/>
            <person name="Quesneville H."/>
            <person name="Rajashekar B."/>
            <person name="Reich M."/>
            <person name="Rouhier N."/>
            <person name="Schmutz J."/>
            <person name="Yin T."/>
            <person name="Chalot M."/>
            <person name="Henrissat B."/>
            <person name="Kuees U."/>
            <person name="Lucas S."/>
            <person name="Van de Peer Y."/>
            <person name="Podila G.K."/>
            <person name="Polle A."/>
            <person name="Pukkila P.J."/>
            <person name="Richardson P.M."/>
            <person name="Rouze P."/>
            <person name="Sanders I.R."/>
            <person name="Stajich J.E."/>
            <person name="Tunlid A."/>
            <person name="Tuskan G."/>
            <person name="Grigoriev I.V."/>
        </authorList>
    </citation>
    <scope>NUCLEOTIDE SEQUENCE [LARGE SCALE GENOMIC DNA]</scope>
    <source>
        <strain evidence="3">S238N-H82 / ATCC MYA-4686</strain>
    </source>
</reference>
<protein>
    <submittedName>
        <fullName evidence="2">Predicted protein</fullName>
    </submittedName>
</protein>
<dbReference type="HOGENOM" id="CLU_182427_0_0_1"/>
<dbReference type="RefSeq" id="XP_001883702.1">
    <property type="nucleotide sequence ID" value="XM_001883667.1"/>
</dbReference>
<proteinExistence type="predicted"/>
<keyword evidence="3" id="KW-1185">Reference proteome</keyword>
<dbReference type="EMBL" id="DS547112">
    <property type="protein sequence ID" value="EDR05598.1"/>
    <property type="molecule type" value="Genomic_DNA"/>
</dbReference>
<evidence type="ECO:0000256" key="1">
    <source>
        <dbReference type="SAM" id="MobiDB-lite"/>
    </source>
</evidence>
<dbReference type="InParanoid" id="B0DIM8"/>
<sequence length="98" mass="10810">MKHENKVRKHENLKKSGQKLQKQPKSVSTPPNVEHVRESHYWPTTACPQVDVALTFGLDVDNSCPSKLQSGIVQILITAEGPGGCPAARVLQPTYAYM</sequence>
<gene>
    <name evidence="2" type="ORF">LACBIDRAFT_302933</name>
</gene>
<dbReference type="Proteomes" id="UP000001194">
    <property type="component" value="Unassembled WGS sequence"/>
</dbReference>
<evidence type="ECO:0000313" key="2">
    <source>
        <dbReference type="EMBL" id="EDR05598.1"/>
    </source>
</evidence>
<evidence type="ECO:0000313" key="3">
    <source>
        <dbReference type="Proteomes" id="UP000001194"/>
    </source>
</evidence>
<dbReference type="KEGG" id="lbc:LACBIDRAFT_302933"/>
<accession>B0DIM8</accession>
<feature type="compositionally biased region" description="Polar residues" evidence="1">
    <location>
        <begin position="18"/>
        <end position="31"/>
    </location>
</feature>
<dbReference type="OrthoDB" id="3079591at2759"/>
<dbReference type="AlphaFoldDB" id="B0DIM8"/>
<feature type="compositionally biased region" description="Basic residues" evidence="1">
    <location>
        <begin position="1"/>
        <end position="12"/>
    </location>
</feature>
<feature type="region of interest" description="Disordered" evidence="1">
    <location>
        <begin position="1"/>
        <end position="37"/>
    </location>
</feature>
<dbReference type="GeneID" id="6079249"/>